<keyword evidence="3" id="KW-0520">NAD</keyword>
<evidence type="ECO:0000313" key="5">
    <source>
        <dbReference type="EMBL" id="QEG39829.1"/>
    </source>
</evidence>
<comment type="similarity">
    <text evidence="1">Belongs to the short-chain dehydrogenases/reductases (SDR) family.</text>
</comment>
<evidence type="ECO:0000256" key="2">
    <source>
        <dbReference type="ARBA" id="ARBA00023002"/>
    </source>
</evidence>
<accession>A0A5B9QPH9</accession>
<organism evidence="5 6">
    <name type="scientific">Roseimaritima ulvae</name>
    <dbReference type="NCBI Taxonomy" id="980254"/>
    <lineage>
        <taxon>Bacteria</taxon>
        <taxon>Pseudomonadati</taxon>
        <taxon>Planctomycetota</taxon>
        <taxon>Planctomycetia</taxon>
        <taxon>Pirellulales</taxon>
        <taxon>Pirellulaceae</taxon>
        <taxon>Roseimaritima</taxon>
    </lineage>
</organism>
<dbReference type="Proteomes" id="UP000325286">
    <property type="component" value="Chromosome"/>
</dbReference>
<dbReference type="RefSeq" id="WP_084426628.1">
    <property type="nucleotide sequence ID" value="NZ_CP042914.1"/>
</dbReference>
<keyword evidence="6" id="KW-1185">Reference proteome</keyword>
<evidence type="ECO:0000259" key="4">
    <source>
        <dbReference type="SMART" id="SM00822"/>
    </source>
</evidence>
<gene>
    <name evidence="5" type="primary">gdhIV</name>
    <name evidence="5" type="ORF">UC8_18280</name>
</gene>
<dbReference type="NCBIfam" id="NF004203">
    <property type="entry name" value="PRK05653.2-4"/>
    <property type="match status" value="1"/>
</dbReference>
<evidence type="ECO:0000256" key="1">
    <source>
        <dbReference type="ARBA" id="ARBA00006484"/>
    </source>
</evidence>
<dbReference type="KEGG" id="rul:UC8_18280"/>
<dbReference type="InterPro" id="IPR036291">
    <property type="entry name" value="NAD(P)-bd_dom_sf"/>
</dbReference>
<dbReference type="Pfam" id="PF13561">
    <property type="entry name" value="adh_short_C2"/>
    <property type="match status" value="1"/>
</dbReference>
<dbReference type="Gene3D" id="3.40.50.720">
    <property type="entry name" value="NAD(P)-binding Rossmann-like Domain"/>
    <property type="match status" value="1"/>
</dbReference>
<reference evidence="5 6" key="1">
    <citation type="submission" date="2019-08" db="EMBL/GenBank/DDBJ databases">
        <title>Deep-cultivation of Planctomycetes and their phenomic and genomic characterization uncovers novel biology.</title>
        <authorList>
            <person name="Wiegand S."/>
            <person name="Jogler M."/>
            <person name="Boedeker C."/>
            <person name="Pinto D."/>
            <person name="Vollmers J."/>
            <person name="Rivas-Marin E."/>
            <person name="Kohn T."/>
            <person name="Peeters S.H."/>
            <person name="Heuer A."/>
            <person name="Rast P."/>
            <person name="Oberbeckmann S."/>
            <person name="Bunk B."/>
            <person name="Jeske O."/>
            <person name="Meyerdierks A."/>
            <person name="Storesund J.E."/>
            <person name="Kallscheuer N."/>
            <person name="Luecker S."/>
            <person name="Lage O.M."/>
            <person name="Pohl T."/>
            <person name="Merkel B.J."/>
            <person name="Hornburger P."/>
            <person name="Mueller R.-W."/>
            <person name="Bruemmer F."/>
            <person name="Labrenz M."/>
            <person name="Spormann A.M."/>
            <person name="Op den Camp H."/>
            <person name="Overmann J."/>
            <person name="Amann R."/>
            <person name="Jetten M.S.M."/>
            <person name="Mascher T."/>
            <person name="Medema M.H."/>
            <person name="Devos D.P."/>
            <person name="Kaster A.-K."/>
            <person name="Ovreas L."/>
            <person name="Rohde M."/>
            <person name="Galperin M.Y."/>
            <person name="Jogler C."/>
        </authorList>
    </citation>
    <scope>NUCLEOTIDE SEQUENCE [LARGE SCALE GENOMIC DNA]</scope>
    <source>
        <strain evidence="5 6">UC8</strain>
    </source>
</reference>
<dbReference type="AlphaFoldDB" id="A0A5B9QPH9"/>
<proteinExistence type="inferred from homology"/>
<dbReference type="PRINTS" id="PR00081">
    <property type="entry name" value="GDHRDH"/>
</dbReference>
<dbReference type="InterPro" id="IPR002347">
    <property type="entry name" value="SDR_fam"/>
</dbReference>
<evidence type="ECO:0000313" key="6">
    <source>
        <dbReference type="Proteomes" id="UP000325286"/>
    </source>
</evidence>
<dbReference type="SMART" id="SM00822">
    <property type="entry name" value="PKS_KR"/>
    <property type="match status" value="1"/>
</dbReference>
<dbReference type="EMBL" id="CP042914">
    <property type="protein sequence ID" value="QEG39829.1"/>
    <property type="molecule type" value="Genomic_DNA"/>
</dbReference>
<protein>
    <submittedName>
        <fullName evidence="5">Glucose 1-dehydrogenase 4</fullName>
        <ecNumber evidence="5">1.1.1.47</ecNumber>
    </submittedName>
</protein>
<dbReference type="PRINTS" id="PR00080">
    <property type="entry name" value="SDRFAMILY"/>
</dbReference>
<keyword evidence="2 5" id="KW-0560">Oxidoreductase</keyword>
<dbReference type="NCBIfam" id="NF005559">
    <property type="entry name" value="PRK07231.1"/>
    <property type="match status" value="1"/>
</dbReference>
<dbReference type="GO" id="GO:0047936">
    <property type="term" value="F:glucose 1-dehydrogenase [NAD(P)+] activity"/>
    <property type="evidence" value="ECO:0007669"/>
    <property type="project" value="UniProtKB-EC"/>
</dbReference>
<dbReference type="InterPro" id="IPR057326">
    <property type="entry name" value="KR_dom"/>
</dbReference>
<evidence type="ECO:0000256" key="3">
    <source>
        <dbReference type="ARBA" id="ARBA00023027"/>
    </source>
</evidence>
<dbReference type="CDD" id="cd05233">
    <property type="entry name" value="SDR_c"/>
    <property type="match status" value="1"/>
</dbReference>
<dbReference type="OrthoDB" id="9803333at2"/>
<dbReference type="FunFam" id="3.40.50.720:FF:000084">
    <property type="entry name" value="Short-chain dehydrogenase reductase"/>
    <property type="match status" value="1"/>
</dbReference>
<dbReference type="SUPFAM" id="SSF51735">
    <property type="entry name" value="NAD(P)-binding Rossmann-fold domains"/>
    <property type="match status" value="1"/>
</dbReference>
<dbReference type="PANTHER" id="PTHR24321:SF8">
    <property type="entry name" value="ESTRADIOL 17-BETA-DEHYDROGENASE 8-RELATED"/>
    <property type="match status" value="1"/>
</dbReference>
<dbReference type="PANTHER" id="PTHR24321">
    <property type="entry name" value="DEHYDROGENASES, SHORT CHAIN"/>
    <property type="match status" value="1"/>
</dbReference>
<dbReference type="EC" id="1.1.1.47" evidence="5"/>
<sequence>MNIDLTDRVVMVTGGSEGIGAAIAKCCAQCGAQVAILSRDEQEMQAVVDEIQADGGKALWVKADVTDDRQVQQAVSEVNERCGQLDALVANAGVNGTWTPIDELTPEEWRQTIDVNLTGTYLAIHHCVPLMKQRGGGSIVVMSSINGTRTFSNSGASAYAASKAGQFALTKMLALELAPAKIRVNVICPGAIESAIHDKTEREDLESIRTPVEFPEGQIPLTDGAMGDPQQVAHVAAFLLSDLASHVTGTPVWIDGGQSLLR</sequence>
<name>A0A5B9QPH9_9BACT</name>
<feature type="domain" description="Ketoreductase" evidence="4">
    <location>
        <begin position="8"/>
        <end position="195"/>
    </location>
</feature>